<feature type="region of interest" description="Disordered" evidence="1">
    <location>
        <begin position="210"/>
        <end position="289"/>
    </location>
</feature>
<gene>
    <name evidence="2" type="ORF">PYCCODRAFT_1434589</name>
</gene>
<evidence type="ECO:0000313" key="2">
    <source>
        <dbReference type="EMBL" id="OSD03171.1"/>
    </source>
</evidence>
<accession>A0A1Y2ISI5</accession>
<evidence type="ECO:0000256" key="1">
    <source>
        <dbReference type="SAM" id="MobiDB-lite"/>
    </source>
</evidence>
<feature type="compositionally biased region" description="Pro residues" evidence="1">
    <location>
        <begin position="242"/>
        <end position="275"/>
    </location>
</feature>
<keyword evidence="3" id="KW-1185">Reference proteome</keyword>
<evidence type="ECO:0000313" key="3">
    <source>
        <dbReference type="Proteomes" id="UP000193067"/>
    </source>
</evidence>
<dbReference type="OrthoDB" id="3227562at2759"/>
<proteinExistence type="predicted"/>
<protein>
    <submittedName>
        <fullName evidence="2">Uncharacterized protein</fullName>
    </submittedName>
</protein>
<dbReference type="Proteomes" id="UP000193067">
    <property type="component" value="Unassembled WGS sequence"/>
</dbReference>
<sequence length="289" mass="31194">MEDVMDASMDYNPSAQHISQAMNDRYDAPVVNNPSGTTVLTEMDRLYEQMRTVVASAAQPREPIRDIPVKVHVRKPEKDSWAYMGRGVVSQEITGQSSRVVVRSATSHKILAVFGEGAALQAERRGNFVVIGCVEGNRVVSWSLNALNHSETVRLLASIELAAYACKQAMADPALHSAIRRRIARVIKDDRRRRHKRRKDQDAMISAFARTGLAEPPAGSPSNSATNTNDTNTVPSAYAPSFPTPSSAPPPMEPVPVPAPVPMPIPNPASAPPPGQASGGLYAGMQPEL</sequence>
<reference evidence="2 3" key="1">
    <citation type="journal article" date="2015" name="Biotechnol. Biofuels">
        <title>Enhanced degradation of softwood versus hardwood by the white-rot fungus Pycnoporus coccineus.</title>
        <authorList>
            <person name="Couturier M."/>
            <person name="Navarro D."/>
            <person name="Chevret D."/>
            <person name="Henrissat B."/>
            <person name="Piumi F."/>
            <person name="Ruiz-Duenas F.J."/>
            <person name="Martinez A.T."/>
            <person name="Grigoriev I.V."/>
            <person name="Riley R."/>
            <person name="Lipzen A."/>
            <person name="Berrin J.G."/>
            <person name="Master E.R."/>
            <person name="Rosso M.N."/>
        </authorList>
    </citation>
    <scope>NUCLEOTIDE SEQUENCE [LARGE SCALE GENOMIC DNA]</scope>
    <source>
        <strain evidence="2 3">BRFM310</strain>
    </source>
</reference>
<organism evidence="2 3">
    <name type="scientific">Trametes coccinea (strain BRFM310)</name>
    <name type="common">Pycnoporus coccineus</name>
    <dbReference type="NCBI Taxonomy" id="1353009"/>
    <lineage>
        <taxon>Eukaryota</taxon>
        <taxon>Fungi</taxon>
        <taxon>Dikarya</taxon>
        <taxon>Basidiomycota</taxon>
        <taxon>Agaricomycotina</taxon>
        <taxon>Agaricomycetes</taxon>
        <taxon>Polyporales</taxon>
        <taxon>Polyporaceae</taxon>
        <taxon>Trametes</taxon>
    </lineage>
</organism>
<name>A0A1Y2ISI5_TRAC3</name>
<dbReference type="AlphaFoldDB" id="A0A1Y2ISI5"/>
<feature type="compositionally biased region" description="Low complexity" evidence="1">
    <location>
        <begin position="220"/>
        <end position="241"/>
    </location>
</feature>
<dbReference type="EMBL" id="KZ084101">
    <property type="protein sequence ID" value="OSD03171.1"/>
    <property type="molecule type" value="Genomic_DNA"/>
</dbReference>
<dbReference type="STRING" id="1353009.A0A1Y2ISI5"/>